<evidence type="ECO:0000256" key="2">
    <source>
        <dbReference type="ARBA" id="ARBA00012513"/>
    </source>
</evidence>
<dbReference type="InterPro" id="IPR000719">
    <property type="entry name" value="Prot_kinase_dom"/>
</dbReference>
<dbReference type="STRING" id="52838.A0A4S8JKP9"/>
<comment type="catalytic activity">
    <reaction evidence="16">
        <text>L-threonyl-[protein] + ATP = O-phospho-L-threonyl-[protein] + ADP + H(+)</text>
        <dbReference type="Rhea" id="RHEA:46608"/>
        <dbReference type="Rhea" id="RHEA-COMP:11060"/>
        <dbReference type="Rhea" id="RHEA-COMP:11605"/>
        <dbReference type="ChEBI" id="CHEBI:15378"/>
        <dbReference type="ChEBI" id="CHEBI:30013"/>
        <dbReference type="ChEBI" id="CHEBI:30616"/>
        <dbReference type="ChEBI" id="CHEBI:61977"/>
        <dbReference type="ChEBI" id="CHEBI:456216"/>
        <dbReference type="EC" id="2.7.11.1"/>
    </reaction>
</comment>
<dbReference type="Pfam" id="PF14380">
    <property type="entry name" value="WAK_assoc"/>
    <property type="match status" value="1"/>
</dbReference>
<evidence type="ECO:0000256" key="12">
    <source>
        <dbReference type="ARBA" id="ARBA00022989"/>
    </source>
</evidence>
<dbReference type="GO" id="GO:0005524">
    <property type="term" value="F:ATP binding"/>
    <property type="evidence" value="ECO:0007669"/>
    <property type="project" value="UniProtKB-KW"/>
</dbReference>
<evidence type="ECO:0000259" key="20">
    <source>
        <dbReference type="PROSITE" id="PS50011"/>
    </source>
</evidence>
<keyword evidence="22" id="KW-1185">Reference proteome</keyword>
<evidence type="ECO:0000256" key="1">
    <source>
        <dbReference type="ARBA" id="ARBA00004251"/>
    </source>
</evidence>
<dbReference type="InterPro" id="IPR001245">
    <property type="entry name" value="Ser-Thr/Tyr_kinase_cat_dom"/>
</dbReference>
<dbReference type="Gene3D" id="3.30.200.20">
    <property type="entry name" value="Phosphorylase Kinase, domain 1"/>
    <property type="match status" value="2"/>
</dbReference>
<feature type="compositionally biased region" description="Polar residues" evidence="18">
    <location>
        <begin position="767"/>
        <end position="780"/>
    </location>
</feature>
<dbReference type="FunFam" id="3.30.200.20:FF:000214">
    <property type="entry name" value="WAK1-OsWAK receptor-like cytoplasmic kinase (OsWAK-RLCK)"/>
    <property type="match status" value="1"/>
</dbReference>
<dbReference type="GO" id="GO:0004674">
    <property type="term" value="F:protein serine/threonine kinase activity"/>
    <property type="evidence" value="ECO:0007669"/>
    <property type="project" value="UniProtKB-KW"/>
</dbReference>
<dbReference type="Gene3D" id="1.10.510.10">
    <property type="entry name" value="Transferase(Phosphotransferase) domain 1"/>
    <property type="match status" value="1"/>
</dbReference>
<dbReference type="InterPro" id="IPR025287">
    <property type="entry name" value="WAK_GUB"/>
</dbReference>
<keyword evidence="9" id="KW-0547">Nucleotide-binding</keyword>
<evidence type="ECO:0000256" key="19">
    <source>
        <dbReference type="SAM" id="Phobius"/>
    </source>
</evidence>
<dbReference type="Pfam" id="PF07714">
    <property type="entry name" value="PK_Tyr_Ser-Thr"/>
    <property type="match status" value="1"/>
</dbReference>
<organism evidence="21 22">
    <name type="scientific">Musa balbisiana</name>
    <name type="common">Banana</name>
    <dbReference type="NCBI Taxonomy" id="52838"/>
    <lineage>
        <taxon>Eukaryota</taxon>
        <taxon>Viridiplantae</taxon>
        <taxon>Streptophyta</taxon>
        <taxon>Embryophyta</taxon>
        <taxon>Tracheophyta</taxon>
        <taxon>Spermatophyta</taxon>
        <taxon>Magnoliopsida</taxon>
        <taxon>Liliopsida</taxon>
        <taxon>Zingiberales</taxon>
        <taxon>Musaceae</taxon>
        <taxon>Musa</taxon>
    </lineage>
</organism>
<dbReference type="FunFam" id="1.10.510.10:FF:000161">
    <property type="entry name" value="Wall-associated receptor kinase-like 20"/>
    <property type="match status" value="1"/>
</dbReference>
<dbReference type="Pfam" id="PF13947">
    <property type="entry name" value="GUB_WAK_bind"/>
    <property type="match status" value="1"/>
</dbReference>
<dbReference type="EC" id="2.7.11.1" evidence="2"/>
<keyword evidence="8" id="KW-0732">Signal</keyword>
<feature type="transmembrane region" description="Helical" evidence="19">
    <location>
        <begin position="380"/>
        <end position="401"/>
    </location>
</feature>
<feature type="transmembrane region" description="Helical" evidence="19">
    <location>
        <begin position="293"/>
        <end position="314"/>
    </location>
</feature>
<dbReference type="CDD" id="cd14066">
    <property type="entry name" value="STKc_IRAK"/>
    <property type="match status" value="1"/>
</dbReference>
<evidence type="ECO:0000256" key="4">
    <source>
        <dbReference type="ARBA" id="ARBA00022527"/>
    </source>
</evidence>
<evidence type="ECO:0000256" key="7">
    <source>
        <dbReference type="ARBA" id="ARBA00022692"/>
    </source>
</evidence>
<evidence type="ECO:0000256" key="16">
    <source>
        <dbReference type="ARBA" id="ARBA00047899"/>
    </source>
</evidence>
<dbReference type="PANTHER" id="PTHR46008:SF2">
    <property type="entry name" value="LEAF RUST 10 DISEASE-RESISTANCE LOCUS RECEPTOR-LIKE PROTEIN KINASE-LIKE 1.4"/>
    <property type="match status" value="1"/>
</dbReference>
<evidence type="ECO:0000256" key="8">
    <source>
        <dbReference type="ARBA" id="ARBA00022729"/>
    </source>
</evidence>
<evidence type="ECO:0000256" key="15">
    <source>
        <dbReference type="ARBA" id="ARBA00023180"/>
    </source>
</evidence>
<keyword evidence="4" id="KW-0723">Serine/threonine-protein kinase</keyword>
<keyword evidence="3" id="KW-1003">Cell membrane</keyword>
<keyword evidence="10" id="KW-0418">Kinase</keyword>
<name>A0A4S8JKP9_MUSBA</name>
<comment type="catalytic activity">
    <reaction evidence="17">
        <text>L-seryl-[protein] + ATP = O-phospho-L-seryl-[protein] + ADP + H(+)</text>
        <dbReference type="Rhea" id="RHEA:17989"/>
        <dbReference type="Rhea" id="RHEA-COMP:9863"/>
        <dbReference type="Rhea" id="RHEA-COMP:11604"/>
        <dbReference type="ChEBI" id="CHEBI:15378"/>
        <dbReference type="ChEBI" id="CHEBI:29999"/>
        <dbReference type="ChEBI" id="CHEBI:30616"/>
        <dbReference type="ChEBI" id="CHEBI:83421"/>
        <dbReference type="ChEBI" id="CHEBI:456216"/>
        <dbReference type="EC" id="2.7.11.1"/>
    </reaction>
</comment>
<dbReference type="EMBL" id="PYDT01000004">
    <property type="protein sequence ID" value="THU62219.1"/>
    <property type="molecule type" value="Genomic_DNA"/>
</dbReference>
<dbReference type="InterPro" id="IPR008271">
    <property type="entry name" value="Ser/Thr_kinase_AS"/>
</dbReference>
<feature type="compositionally biased region" description="Basic and acidic residues" evidence="18">
    <location>
        <begin position="733"/>
        <end position="753"/>
    </location>
</feature>
<feature type="domain" description="Protein kinase" evidence="20">
    <location>
        <begin position="453"/>
        <end position="730"/>
    </location>
</feature>
<accession>A0A4S8JKP9</accession>
<dbReference type="PROSITE" id="PS00108">
    <property type="entry name" value="PROTEIN_KINASE_ST"/>
    <property type="match status" value="1"/>
</dbReference>
<evidence type="ECO:0000313" key="21">
    <source>
        <dbReference type="EMBL" id="THU62219.1"/>
    </source>
</evidence>
<evidence type="ECO:0000256" key="13">
    <source>
        <dbReference type="ARBA" id="ARBA00023136"/>
    </source>
</evidence>
<dbReference type="PANTHER" id="PTHR46008">
    <property type="entry name" value="LEAF RUST 10 DISEASE-RESISTANCE LOCUS RECEPTOR-LIKE PROTEIN KINASE-LIKE 1.4"/>
    <property type="match status" value="1"/>
</dbReference>
<evidence type="ECO:0000256" key="17">
    <source>
        <dbReference type="ARBA" id="ARBA00048679"/>
    </source>
</evidence>
<keyword evidence="14" id="KW-0675">Receptor</keyword>
<dbReference type="InterPro" id="IPR011009">
    <property type="entry name" value="Kinase-like_dom_sf"/>
</dbReference>
<evidence type="ECO:0000256" key="10">
    <source>
        <dbReference type="ARBA" id="ARBA00022777"/>
    </source>
</evidence>
<dbReference type="InterPro" id="IPR032872">
    <property type="entry name" value="WAK_assoc_C"/>
</dbReference>
<keyword evidence="11" id="KW-0067">ATP-binding</keyword>
<keyword evidence="12 19" id="KW-1133">Transmembrane helix</keyword>
<comment type="subcellular location">
    <subcellularLocation>
        <location evidence="1">Cell membrane</location>
        <topology evidence="1">Single-pass type I membrane protein</topology>
    </subcellularLocation>
</comment>
<dbReference type="Proteomes" id="UP000317650">
    <property type="component" value="Chromosome 1"/>
</dbReference>
<dbReference type="SUPFAM" id="SSF56112">
    <property type="entry name" value="Protein kinase-like (PK-like)"/>
    <property type="match status" value="1"/>
</dbReference>
<dbReference type="SMART" id="SM00220">
    <property type="entry name" value="S_TKc"/>
    <property type="match status" value="1"/>
</dbReference>
<protein>
    <recommendedName>
        <fullName evidence="2">non-specific serine/threonine protein kinase</fullName>
        <ecNumber evidence="2">2.7.11.1</ecNumber>
    </recommendedName>
</protein>
<keyword evidence="7 19" id="KW-0812">Transmembrane</keyword>
<reference evidence="21 22" key="1">
    <citation type="journal article" date="2019" name="Nat. Plants">
        <title>Genome sequencing of Musa balbisiana reveals subgenome evolution and function divergence in polyploid bananas.</title>
        <authorList>
            <person name="Yao X."/>
        </authorList>
    </citation>
    <scope>NUCLEOTIDE SEQUENCE [LARGE SCALE GENOMIC DNA]</scope>
    <source>
        <strain evidence="22">cv. DH-PKW</strain>
        <tissue evidence="21">Leaves</tissue>
    </source>
</reference>
<evidence type="ECO:0000256" key="11">
    <source>
        <dbReference type="ARBA" id="ARBA00022840"/>
    </source>
</evidence>
<evidence type="ECO:0000256" key="6">
    <source>
        <dbReference type="ARBA" id="ARBA00022679"/>
    </source>
</evidence>
<evidence type="ECO:0000256" key="9">
    <source>
        <dbReference type="ARBA" id="ARBA00022741"/>
    </source>
</evidence>
<evidence type="ECO:0000313" key="22">
    <source>
        <dbReference type="Proteomes" id="UP000317650"/>
    </source>
</evidence>
<sequence length="780" mass="86497">MSPPPLASSELCGNSQMHPGLRSPIPSILLLLALSSTPPSSSESYYRYADCAPYTYSCGGTKLNISYPFRVDGRADYCGYPGYYVACSKNNSSMTIEIEKNGKGYVVKNMDYLNRLITVVDPPFVKQSCPQPYQNTSLDFSLYSYIDRDKNVTVFVNCTALSPPIPDVRDMGCAPGGAGGRHGYYQLTGENHIEILGNCSSLVVVPIHQAAAVEIGYGNLSFSDAVKGGFSLRWEAGEGWCRDCVESGGRCGFDVLSPESHTCFCPHNSTLGTCPPPNKERVGHLKKAKIKGIIIGVSAATCVFLLLCTCYRFYRHKKKRQCPPSSKSLSQSATLKPSLMDPEMDNALLQTHVFSYAELEEATNKFDASNKLGDGGFCTVYKGVSAATCVFLLLCTCYRFYRHKKKRQCPPSSKSLSQSATLKPSLMDPEMDNALLQTHVFSYAELEEATNKFDASNKLGDGGFCTVYKGKLQDGRTVAVKRLYENNYRRVEQFMNEIQILSRLRHQRLVILYGCTSHQSRELLLVYEFVSNGTLAYHLHGSRASQCILTWPMRLRIAIETADALAYLHAVNPPVIHRDVKTNNILLDSNFHVKVADFGLSRLIPKDVTHISTAPQGTPGYLDPEYHQCFQLTDKSDVYSFGVVLFELLSSKPAVDMTRNRSEINLANMAITRIQKGELEQLVDAALGYQSDEVTRKMITMVAEVAFRCLQSDGDMRPPIKEVLEVLQAIESDGNRPEKKEHGDAESRDDAELLKNTGPFSPDSVINRWTSRSTTPQASE</sequence>
<evidence type="ECO:0000256" key="5">
    <source>
        <dbReference type="ARBA" id="ARBA00022553"/>
    </source>
</evidence>
<evidence type="ECO:0000256" key="3">
    <source>
        <dbReference type="ARBA" id="ARBA00022475"/>
    </source>
</evidence>
<evidence type="ECO:0000256" key="14">
    <source>
        <dbReference type="ARBA" id="ARBA00023170"/>
    </source>
</evidence>
<dbReference type="AlphaFoldDB" id="A0A4S8JKP9"/>
<dbReference type="GO" id="GO:0030247">
    <property type="term" value="F:polysaccharide binding"/>
    <property type="evidence" value="ECO:0007669"/>
    <property type="project" value="InterPro"/>
</dbReference>
<keyword evidence="5" id="KW-0597">Phosphoprotein</keyword>
<evidence type="ECO:0000256" key="18">
    <source>
        <dbReference type="SAM" id="MobiDB-lite"/>
    </source>
</evidence>
<keyword evidence="15" id="KW-0325">Glycoprotein</keyword>
<comment type="caution">
    <text evidence="21">The sequence shown here is derived from an EMBL/GenBank/DDBJ whole genome shotgun (WGS) entry which is preliminary data.</text>
</comment>
<gene>
    <name evidence="21" type="ORF">C4D60_Mb01t02800</name>
</gene>
<feature type="region of interest" description="Disordered" evidence="18">
    <location>
        <begin position="731"/>
        <end position="780"/>
    </location>
</feature>
<keyword evidence="13 19" id="KW-0472">Membrane</keyword>
<proteinExistence type="predicted"/>
<dbReference type="PROSITE" id="PS50011">
    <property type="entry name" value="PROTEIN_KINASE_DOM"/>
    <property type="match status" value="1"/>
</dbReference>
<dbReference type="GO" id="GO:0005886">
    <property type="term" value="C:plasma membrane"/>
    <property type="evidence" value="ECO:0007669"/>
    <property type="project" value="UniProtKB-SubCell"/>
</dbReference>
<keyword evidence="6" id="KW-0808">Transferase</keyword>